<keyword evidence="2" id="KW-1185">Reference proteome</keyword>
<accession>A0A383WEI7</accession>
<organism evidence="1 2">
    <name type="scientific">Tetradesmus obliquus</name>
    <name type="common">Green alga</name>
    <name type="synonym">Acutodesmus obliquus</name>
    <dbReference type="NCBI Taxonomy" id="3088"/>
    <lineage>
        <taxon>Eukaryota</taxon>
        <taxon>Viridiplantae</taxon>
        <taxon>Chlorophyta</taxon>
        <taxon>core chlorophytes</taxon>
        <taxon>Chlorophyceae</taxon>
        <taxon>CS clade</taxon>
        <taxon>Sphaeropleales</taxon>
        <taxon>Scenedesmaceae</taxon>
        <taxon>Tetradesmus</taxon>
    </lineage>
</organism>
<dbReference type="AlphaFoldDB" id="A0A383WEI7"/>
<proteinExistence type="predicted"/>
<sequence>MCQVEAAKPGGTSTGPGLLGYALAAMVTGGRQTRQLQSVLADPSHGCSLSPHQHHIITKVVLPAQWQNHRVQRMLSS</sequence>
<protein>
    <submittedName>
        <fullName evidence="1">Uncharacterized protein</fullName>
    </submittedName>
</protein>
<evidence type="ECO:0000313" key="1">
    <source>
        <dbReference type="EMBL" id="SZX76028.1"/>
    </source>
</evidence>
<dbReference type="Proteomes" id="UP000256970">
    <property type="component" value="Unassembled WGS sequence"/>
</dbReference>
<gene>
    <name evidence="1" type="ORF">BQ4739_LOCUS16393</name>
</gene>
<dbReference type="EMBL" id="FNXT01001247">
    <property type="protein sequence ID" value="SZX76028.1"/>
    <property type="molecule type" value="Genomic_DNA"/>
</dbReference>
<reference evidence="1 2" key="1">
    <citation type="submission" date="2016-10" db="EMBL/GenBank/DDBJ databases">
        <authorList>
            <person name="Cai Z."/>
        </authorList>
    </citation>
    <scope>NUCLEOTIDE SEQUENCE [LARGE SCALE GENOMIC DNA]</scope>
</reference>
<evidence type="ECO:0000313" key="2">
    <source>
        <dbReference type="Proteomes" id="UP000256970"/>
    </source>
</evidence>
<name>A0A383WEI7_TETOB</name>